<protein>
    <submittedName>
        <fullName evidence="1">Putative Ribonuclease Z</fullName>
        <ecNumber evidence="1">3.1.26.11</ecNumber>
    </submittedName>
</protein>
<proteinExistence type="predicted"/>
<dbReference type="Gene3D" id="3.60.15.10">
    <property type="entry name" value="Ribonuclease Z/Hydroxyacylglutathione hydrolase-like"/>
    <property type="match status" value="1"/>
</dbReference>
<dbReference type="PANTHER" id="PTHR46018:SF2">
    <property type="entry name" value="ZINC PHOSPHODIESTERASE ELAC PROTEIN 1"/>
    <property type="match status" value="1"/>
</dbReference>
<dbReference type="AlphaFoldDB" id="A0A3P3XI88"/>
<dbReference type="GO" id="GO:0042781">
    <property type="term" value="F:3'-tRNA processing endoribonuclease activity"/>
    <property type="evidence" value="ECO:0007669"/>
    <property type="project" value="UniProtKB-EC"/>
</dbReference>
<accession>A0A3P3XI88</accession>
<name>A0A3P3XI88_9SPIR</name>
<sequence length="262" mass="28848">MKIRILGNGGFYNEGLPYNAIAIDGHVLIETPPDILQSLNHSDMRPSQIDTVFISHIHGDHCFGFPFFFFNWLYAGEADSHYEKGSMLAIIGPAGLREHLLALLRLAIPPEHQYIRDFSERAKLVEVDEGDIIAVKGNIWFSFMRTKHSLPTLSLIAGATAGPPPSPKRALKEALFAYSSDTAMFEGIHTLLESGAKLILCDTNGEKESDVHMSPAQLIAAARVHGLAGNSGRLLLGTHMSRRIVSQENLRFAQDGEEFSVI</sequence>
<dbReference type="InterPro" id="IPR036866">
    <property type="entry name" value="RibonucZ/Hydroxyglut_hydro"/>
</dbReference>
<organism evidence="1">
    <name type="scientific">uncultured spirochete</name>
    <dbReference type="NCBI Taxonomy" id="156406"/>
    <lineage>
        <taxon>Bacteria</taxon>
        <taxon>Pseudomonadati</taxon>
        <taxon>Spirochaetota</taxon>
        <taxon>Spirochaetia</taxon>
        <taxon>Spirochaetales</taxon>
        <taxon>environmental samples</taxon>
    </lineage>
</organism>
<dbReference type="EC" id="3.1.26.11" evidence="1"/>
<reference evidence="1" key="1">
    <citation type="submission" date="2017-02" db="EMBL/GenBank/DDBJ databases">
        <authorList>
            <person name="Regsiter A."/>
            <person name="William W."/>
        </authorList>
    </citation>
    <scope>NUCLEOTIDE SEQUENCE</scope>
    <source>
        <strain evidence="1">Bib</strain>
    </source>
</reference>
<dbReference type="SUPFAM" id="SSF56281">
    <property type="entry name" value="Metallo-hydrolase/oxidoreductase"/>
    <property type="match status" value="1"/>
</dbReference>
<dbReference type="EMBL" id="FWDM01000012">
    <property type="protein sequence ID" value="SLM11439.1"/>
    <property type="molecule type" value="Genomic_DNA"/>
</dbReference>
<dbReference type="Pfam" id="PF23023">
    <property type="entry name" value="Anti-Pycsar_Apyc1"/>
    <property type="match status" value="1"/>
</dbReference>
<dbReference type="PANTHER" id="PTHR46018">
    <property type="entry name" value="ZINC PHOSPHODIESTERASE ELAC PROTEIN 1"/>
    <property type="match status" value="1"/>
</dbReference>
<evidence type="ECO:0000313" key="1">
    <source>
        <dbReference type="EMBL" id="SLM11439.1"/>
    </source>
</evidence>
<gene>
    <name evidence="1" type="ORF">SPIROBIBN47_20023</name>
</gene>
<keyword evidence="1" id="KW-0378">Hydrolase</keyword>